<dbReference type="Pfam" id="PF08718">
    <property type="entry name" value="GLTP"/>
    <property type="match status" value="1"/>
</dbReference>
<dbReference type="EMBL" id="JAHMUF010000024">
    <property type="protein sequence ID" value="KAG7191756.1"/>
    <property type="molecule type" value="Genomic_DNA"/>
</dbReference>
<dbReference type="Gene3D" id="1.10.3520.10">
    <property type="entry name" value="Glycolipid transfer protein"/>
    <property type="match status" value="1"/>
</dbReference>
<dbReference type="GO" id="GO:1902387">
    <property type="term" value="F:ceramide 1-phosphate binding"/>
    <property type="evidence" value="ECO:0007669"/>
    <property type="project" value="TreeGrafter"/>
</dbReference>
<dbReference type="GO" id="GO:0005829">
    <property type="term" value="C:cytosol"/>
    <property type="evidence" value="ECO:0007669"/>
    <property type="project" value="TreeGrafter"/>
</dbReference>
<comment type="caution">
    <text evidence="4">The sequence shown here is derived from an EMBL/GenBank/DDBJ whole genome shotgun (WGS) entry which is preliminary data.</text>
</comment>
<dbReference type="PANTHER" id="PTHR10219:SF25">
    <property type="entry name" value="PLECKSTRIN HOMOLOGY DOMAIN-CONTAINING FAMILY A MEMBER 8"/>
    <property type="match status" value="1"/>
</dbReference>
<evidence type="ECO:0000313" key="4">
    <source>
        <dbReference type="EMBL" id="KAG7191756.1"/>
    </source>
</evidence>
<feature type="region of interest" description="Disordered" evidence="2">
    <location>
        <begin position="193"/>
        <end position="226"/>
    </location>
</feature>
<dbReference type="GeneID" id="66116266"/>
<feature type="region of interest" description="Disordered" evidence="2">
    <location>
        <begin position="420"/>
        <end position="455"/>
    </location>
</feature>
<dbReference type="GO" id="GO:0016020">
    <property type="term" value="C:membrane"/>
    <property type="evidence" value="ECO:0007669"/>
    <property type="project" value="TreeGrafter"/>
</dbReference>
<sequence>MMKGLNSDLEVELVDFDELFQENETYNSDPNETDDDEEEDVKLKVDIRSPQRLMSSLKDDIRSYSRIPQLNAPLLVPQRTNCITDELFQITKKKSKLDQDNGILQGRKLNNSIMVNVVQAINGQRAESLQGADWELDDQLRSRFYKGRPTPSVTTKSDRDLERTLDNFLVDSDPINFEKENIVPLTKKKVNRREDDNKENFNSGTRKGNFTPLKQGRNDNNSIKLDSNKSIPVLRPLTNNRQRNGNPFDGFMIMSKQFSKARSLINSEQVIGGARFEPRHRQIKHPLKPILKHKQLENQLTFIVDSLTGSVHDATQFGTELNSVNCNGFPLPETTNEIVQIPTSEGKPEEQKVAFIKAFKIVPMIQQETDTNMTKNNSTLTELNALGYYSYNKYLESREQDNKITGNGVEIQTQLPTIRKRRGRFHNEDEDESLMLSSSSLERSSSPVQIDREASSPLKKRKVQWSTNLECIFITDSLTSKDLNMATFFDEMKVSFVDVSVSDDKIDTSTFLEASESLVKLFDLLGSTAFKLVVDDMTGNIEKVRKKLLADPVNAATLQSLILSEAGTKDKKATQGLLWLCRGLEFTAAAMREAVDDPSKELAKSFTNGYSKTLSKHHGILIRPVFKLAMSACPYRKDFFEKLGSDQEKVNAQLKDWLEALEKIVKIIMDFFASGNYGKGL</sequence>
<dbReference type="InterPro" id="IPR036497">
    <property type="entry name" value="GLTP_sf"/>
</dbReference>
<reference evidence="4" key="1">
    <citation type="submission" date="2021-03" db="EMBL/GenBank/DDBJ databases">
        <authorList>
            <person name="Palmer J.M."/>
        </authorList>
    </citation>
    <scope>NUCLEOTIDE SEQUENCE</scope>
    <source>
        <strain evidence="4">ARV_011</strain>
    </source>
</reference>
<proteinExistence type="predicted"/>
<dbReference type="SUPFAM" id="SSF110004">
    <property type="entry name" value="Glycolipid transfer protein, GLTP"/>
    <property type="match status" value="1"/>
</dbReference>
<dbReference type="GO" id="GO:1902388">
    <property type="term" value="F:ceramide 1-phosphate transfer activity"/>
    <property type="evidence" value="ECO:0007669"/>
    <property type="project" value="TreeGrafter"/>
</dbReference>
<feature type="compositionally biased region" description="Low complexity" evidence="2">
    <location>
        <begin position="434"/>
        <end position="446"/>
    </location>
</feature>
<name>A0A9P8AGL9_9ASCO</name>
<protein>
    <recommendedName>
        <fullName evidence="3">Glycolipid transfer protein domain-containing protein</fullName>
    </recommendedName>
</protein>
<evidence type="ECO:0000313" key="5">
    <source>
        <dbReference type="Proteomes" id="UP000790833"/>
    </source>
</evidence>
<gene>
    <name evidence="4" type="ORF">KQ657_002892</name>
</gene>
<evidence type="ECO:0000259" key="3">
    <source>
        <dbReference type="Pfam" id="PF08718"/>
    </source>
</evidence>
<accession>A0A9P8AGL9</accession>
<dbReference type="AlphaFoldDB" id="A0A9P8AGL9"/>
<feature type="domain" description="Glycolipid transfer protein" evidence="3">
    <location>
        <begin position="506"/>
        <end position="644"/>
    </location>
</feature>
<keyword evidence="1" id="KW-0813">Transport</keyword>
<evidence type="ECO:0000256" key="2">
    <source>
        <dbReference type="SAM" id="MobiDB-lite"/>
    </source>
</evidence>
<dbReference type="FunFam" id="1.10.3520.10:FF:000001">
    <property type="entry name" value="Pleckstrin domain-containing family A member 8"/>
    <property type="match status" value="1"/>
</dbReference>
<keyword evidence="5" id="KW-1185">Reference proteome</keyword>
<dbReference type="RefSeq" id="XP_043047308.1">
    <property type="nucleotide sequence ID" value="XM_043193639.1"/>
</dbReference>
<dbReference type="InterPro" id="IPR014830">
    <property type="entry name" value="Glycolipid_transfer_prot_dom"/>
</dbReference>
<dbReference type="OrthoDB" id="205255at2759"/>
<dbReference type="Proteomes" id="UP000790833">
    <property type="component" value="Unassembled WGS sequence"/>
</dbReference>
<organism evidence="4 5">
    <name type="scientific">Scheffersomyces spartinae</name>
    <dbReference type="NCBI Taxonomy" id="45513"/>
    <lineage>
        <taxon>Eukaryota</taxon>
        <taxon>Fungi</taxon>
        <taxon>Dikarya</taxon>
        <taxon>Ascomycota</taxon>
        <taxon>Saccharomycotina</taxon>
        <taxon>Pichiomycetes</taxon>
        <taxon>Debaryomycetaceae</taxon>
        <taxon>Scheffersomyces</taxon>
    </lineage>
</organism>
<evidence type="ECO:0000256" key="1">
    <source>
        <dbReference type="ARBA" id="ARBA00022448"/>
    </source>
</evidence>
<dbReference type="PANTHER" id="PTHR10219">
    <property type="entry name" value="GLYCOLIPID TRANSFER PROTEIN-RELATED"/>
    <property type="match status" value="1"/>
</dbReference>